<evidence type="ECO:0000256" key="12">
    <source>
        <dbReference type="SAM" id="MobiDB-lite"/>
    </source>
</evidence>
<keyword evidence="7" id="KW-0862">Zinc</keyword>
<evidence type="ECO:0000259" key="13">
    <source>
        <dbReference type="PROSITE" id="PS51747"/>
    </source>
</evidence>
<dbReference type="Pfam" id="PF00383">
    <property type="entry name" value="dCMP_cyt_deam_1"/>
    <property type="match status" value="2"/>
</dbReference>
<dbReference type="EMBL" id="CM014078">
    <property type="protein sequence ID" value="TKS66423.1"/>
    <property type="molecule type" value="Genomic_DNA"/>
</dbReference>
<dbReference type="Proteomes" id="UP000298787">
    <property type="component" value="Chromosome 1"/>
</dbReference>
<comment type="cofactor">
    <cofactor evidence="1">
        <name>Zn(2+)</name>
        <dbReference type="ChEBI" id="CHEBI:29105"/>
    </cofactor>
</comment>
<evidence type="ECO:0000256" key="10">
    <source>
        <dbReference type="ARBA" id="ARBA00049252"/>
    </source>
</evidence>
<dbReference type="GO" id="GO:0004132">
    <property type="term" value="F:dCMP deaminase activity"/>
    <property type="evidence" value="ECO:0007669"/>
    <property type="project" value="TreeGrafter"/>
</dbReference>
<accession>A0A4U5TXS4</accession>
<evidence type="ECO:0000256" key="8">
    <source>
        <dbReference type="ARBA" id="ARBA00040574"/>
    </source>
</evidence>
<keyword evidence="15" id="KW-1185">Reference proteome</keyword>
<proteinExistence type="inferred from homology"/>
<sequence>MEGRGDTRNRADAGQARPDQARETRDSSTQTDSRVQGHGPRLSKVNLFTLLSLWMELFPQEEPEEDEHGQIRGLGLVVVRDSKVIGLHCSGPDLHAGQSAIIQHGAGLADCHLYFSRRPCATCLKMIINAGVSQISFWPGDPEVSMLRRSAPTNRSNSHAPPDCITEEAALDAVATEKLKSNGRPHICVLLQPLAPGLAQFVDETSRECDFMERVSDDEPGLNTEELYNRERTRHLKHFSRHFLIETTQQHRAILTQMGLENFCVEPYFSNLRNNMRELVEVLAAVAAGVPQQHYGFHRELHSTPEPSLNKSSPPDGVSQEGARHCIIQARLLAYRTEDPKVGVGAVIWAKGQSAGSDGTGCLYLVGCGYNAYPAGSQYAEYPQMDNKQQDRQRRKYRYIIHAEQNALTFRTRAIKPDDATMLFVTKCPCDECVPLIRGAGITHIYTTDQDRDKDKVDISYLRFSSMKNVSKFIVSMNVSLDFPHRGESDTFLSSQWQRTPSASSPSSPLHANGCFGKHSRQADQENHSNKKLCTNRSHDSPTVS</sequence>
<evidence type="ECO:0000256" key="1">
    <source>
        <dbReference type="ARBA" id="ARBA00001947"/>
    </source>
</evidence>
<keyword evidence="5" id="KW-0677">Repeat</keyword>
<dbReference type="STRING" id="240159.A0A4U5TXS4"/>
<comment type="similarity">
    <text evidence="2">Belongs to the cytidine and deoxycytidylate deaminase family.</text>
</comment>
<organism evidence="14 15">
    <name type="scientific">Collichthys lucidus</name>
    <name type="common">Big head croaker</name>
    <name type="synonym">Sciaena lucida</name>
    <dbReference type="NCBI Taxonomy" id="240159"/>
    <lineage>
        <taxon>Eukaryota</taxon>
        <taxon>Metazoa</taxon>
        <taxon>Chordata</taxon>
        <taxon>Craniata</taxon>
        <taxon>Vertebrata</taxon>
        <taxon>Euteleostomi</taxon>
        <taxon>Actinopterygii</taxon>
        <taxon>Neopterygii</taxon>
        <taxon>Teleostei</taxon>
        <taxon>Neoteleostei</taxon>
        <taxon>Acanthomorphata</taxon>
        <taxon>Eupercaria</taxon>
        <taxon>Sciaenidae</taxon>
        <taxon>Collichthys</taxon>
    </lineage>
</organism>
<feature type="compositionally biased region" description="Polar residues" evidence="12">
    <location>
        <begin position="532"/>
        <end position="545"/>
    </location>
</feature>
<dbReference type="GO" id="GO:0008270">
    <property type="term" value="F:zinc ion binding"/>
    <property type="evidence" value="ECO:0007669"/>
    <property type="project" value="InterPro"/>
</dbReference>
<evidence type="ECO:0000256" key="4">
    <source>
        <dbReference type="ARBA" id="ARBA00022723"/>
    </source>
</evidence>
<dbReference type="PANTHER" id="PTHR11086">
    <property type="entry name" value="DEOXYCYTIDYLATE DEAMINASE-RELATED"/>
    <property type="match status" value="1"/>
</dbReference>
<feature type="compositionally biased region" description="Basic and acidic residues" evidence="12">
    <location>
        <begin position="1"/>
        <end position="11"/>
    </location>
</feature>
<dbReference type="SUPFAM" id="SSF53927">
    <property type="entry name" value="Cytidine deaminase-like"/>
    <property type="match status" value="2"/>
</dbReference>
<keyword evidence="6" id="KW-0378">Hydrolase</keyword>
<evidence type="ECO:0000256" key="6">
    <source>
        <dbReference type="ARBA" id="ARBA00022801"/>
    </source>
</evidence>
<evidence type="ECO:0000256" key="2">
    <source>
        <dbReference type="ARBA" id="ARBA00006576"/>
    </source>
</evidence>
<feature type="region of interest" description="Disordered" evidence="12">
    <location>
        <begin position="494"/>
        <end position="545"/>
    </location>
</feature>
<evidence type="ECO:0000256" key="5">
    <source>
        <dbReference type="ARBA" id="ARBA00022737"/>
    </source>
</evidence>
<dbReference type="EC" id="3.5.4.5" evidence="3"/>
<dbReference type="GO" id="GO:0005737">
    <property type="term" value="C:cytoplasm"/>
    <property type="evidence" value="ECO:0007669"/>
    <property type="project" value="TreeGrafter"/>
</dbReference>
<feature type="region of interest" description="Disordered" evidence="12">
    <location>
        <begin position="1"/>
        <end position="39"/>
    </location>
</feature>
<evidence type="ECO:0000313" key="15">
    <source>
        <dbReference type="Proteomes" id="UP000298787"/>
    </source>
</evidence>
<feature type="region of interest" description="Disordered" evidence="12">
    <location>
        <begin position="300"/>
        <end position="320"/>
    </location>
</feature>
<dbReference type="PROSITE" id="PS00903">
    <property type="entry name" value="CYT_DCMP_DEAMINASES_1"/>
    <property type="match status" value="1"/>
</dbReference>
<evidence type="ECO:0000256" key="7">
    <source>
        <dbReference type="ARBA" id="ARBA00022833"/>
    </source>
</evidence>
<dbReference type="InterPro" id="IPR016193">
    <property type="entry name" value="Cytidine_deaminase-like"/>
</dbReference>
<dbReference type="Gene3D" id="3.40.140.10">
    <property type="entry name" value="Cytidine Deaminase, domain 2"/>
    <property type="match status" value="2"/>
</dbReference>
<protein>
    <recommendedName>
        <fullName evidence="8">Cytidine and dCMP deaminase domain-containing protein 1</fullName>
        <ecNumber evidence="3">3.5.4.5</ecNumber>
    </recommendedName>
    <alternativeName>
        <fullName evidence="9">Cytidine deaminase</fullName>
    </alternativeName>
</protein>
<evidence type="ECO:0000313" key="14">
    <source>
        <dbReference type="EMBL" id="TKS66423.1"/>
    </source>
</evidence>
<dbReference type="InterPro" id="IPR015517">
    <property type="entry name" value="dCMP_deaminase-rel"/>
</dbReference>
<dbReference type="PANTHER" id="PTHR11086:SF14">
    <property type="entry name" value="CYTIDINE AND DCMP DEAMINASE DOMAIN-CONTAINING PROTEIN 1"/>
    <property type="match status" value="1"/>
</dbReference>
<dbReference type="AlphaFoldDB" id="A0A4U5TXS4"/>
<dbReference type="InterPro" id="IPR016192">
    <property type="entry name" value="APOBEC/CMP_deaminase_Zn-bd"/>
</dbReference>
<evidence type="ECO:0000256" key="3">
    <source>
        <dbReference type="ARBA" id="ARBA00012783"/>
    </source>
</evidence>
<evidence type="ECO:0000256" key="9">
    <source>
        <dbReference type="ARBA" id="ARBA00041919"/>
    </source>
</evidence>
<feature type="domain" description="CMP/dCMP-type deaminase" evidence="13">
    <location>
        <begin position="53"/>
        <end position="155"/>
    </location>
</feature>
<dbReference type="InterPro" id="IPR002125">
    <property type="entry name" value="CMP_dCMP_dom"/>
</dbReference>
<keyword evidence="4" id="KW-0479">Metal-binding</keyword>
<comment type="catalytic activity">
    <reaction evidence="11">
        <text>cytidine + H2O + H(+) = uridine + NH4(+)</text>
        <dbReference type="Rhea" id="RHEA:16069"/>
        <dbReference type="ChEBI" id="CHEBI:15377"/>
        <dbReference type="ChEBI" id="CHEBI:15378"/>
        <dbReference type="ChEBI" id="CHEBI:16704"/>
        <dbReference type="ChEBI" id="CHEBI:17562"/>
        <dbReference type="ChEBI" id="CHEBI:28938"/>
        <dbReference type="EC" id="3.5.4.5"/>
    </reaction>
</comment>
<feature type="domain" description="CMP/dCMP-type deaminase" evidence="13">
    <location>
        <begin position="321"/>
        <end position="469"/>
    </location>
</feature>
<comment type="catalytic activity">
    <reaction evidence="10">
        <text>2'-deoxycytidine + H2O + H(+) = 2'-deoxyuridine + NH4(+)</text>
        <dbReference type="Rhea" id="RHEA:13433"/>
        <dbReference type="ChEBI" id="CHEBI:15377"/>
        <dbReference type="ChEBI" id="CHEBI:15378"/>
        <dbReference type="ChEBI" id="CHEBI:15698"/>
        <dbReference type="ChEBI" id="CHEBI:16450"/>
        <dbReference type="ChEBI" id="CHEBI:28938"/>
        <dbReference type="EC" id="3.5.4.5"/>
    </reaction>
</comment>
<name>A0A4U5TXS4_COLLU</name>
<evidence type="ECO:0000256" key="11">
    <source>
        <dbReference type="ARBA" id="ARBA00049558"/>
    </source>
</evidence>
<gene>
    <name evidence="14" type="ORF">D9C73_000479</name>
</gene>
<dbReference type="PROSITE" id="PS51747">
    <property type="entry name" value="CYT_DCMP_DEAMINASES_2"/>
    <property type="match status" value="2"/>
</dbReference>
<reference evidence="14 15" key="1">
    <citation type="submission" date="2019-01" db="EMBL/GenBank/DDBJ databases">
        <title>Genome Assembly of Collichthys lucidus.</title>
        <authorList>
            <person name="Cai M."/>
            <person name="Xiao S."/>
        </authorList>
    </citation>
    <scope>NUCLEOTIDE SEQUENCE [LARGE SCALE GENOMIC DNA]</scope>
    <source>
        <strain evidence="14">JT15FE1705JMU</strain>
        <tissue evidence="14">Muscle</tissue>
    </source>
</reference>